<sequence>HSHPYAAYSYDTLHSDDLGKWGHHLWPLLLEELEKLKQKGPFAENMRRFSRWANLKHFNQVTITHFTDGQSFYDILKCVLPCIVQLFPLNNSLVHCIRAYERCRIMVGMHCMPERQLQRLEMFIQDYKYWCSRVTEDYGKDFDFFKQHALSHAVCDIREKGTTNHGSTRPGEGFQQEARQAYSHTNGKGIEHQMSRYDETQEAIARIRMTINNYKQSLCDSQDPDETPVDPEEGAYWAFGAPVPGRLINSLVSHLPTFRNFDFFLRQFISDTFPEEFIRYEDTITIRQFKCVYISYQSLEDWRGARDILRCNRSFHGDERYDAVLVNMTDPGLHFARLRSLLRCEIPSGRRIDVALVHMFKTSRWKPKTRWAGCQIRDEAKESSFLWMEHVVRGAFLAPVSGAPNEPTHILVDTVDADMFLRADM</sequence>
<accession>A0AAD6ZDS6</accession>
<proteinExistence type="predicted"/>
<dbReference type="AlphaFoldDB" id="A0AAD6ZDS6"/>
<comment type="caution">
    <text evidence="1">The sequence shown here is derived from an EMBL/GenBank/DDBJ whole genome shotgun (WGS) entry which is preliminary data.</text>
</comment>
<name>A0AAD6ZDS6_9AGAR</name>
<evidence type="ECO:0000313" key="1">
    <source>
        <dbReference type="EMBL" id="KAJ7318563.1"/>
    </source>
</evidence>
<keyword evidence="2" id="KW-1185">Reference proteome</keyword>
<evidence type="ECO:0000313" key="2">
    <source>
        <dbReference type="Proteomes" id="UP001218218"/>
    </source>
</evidence>
<protein>
    <submittedName>
        <fullName evidence="1">Uncharacterized protein</fullName>
    </submittedName>
</protein>
<feature type="non-terminal residue" evidence="1">
    <location>
        <position position="1"/>
    </location>
</feature>
<organism evidence="1 2">
    <name type="scientific">Mycena albidolilacea</name>
    <dbReference type="NCBI Taxonomy" id="1033008"/>
    <lineage>
        <taxon>Eukaryota</taxon>
        <taxon>Fungi</taxon>
        <taxon>Dikarya</taxon>
        <taxon>Basidiomycota</taxon>
        <taxon>Agaricomycotina</taxon>
        <taxon>Agaricomycetes</taxon>
        <taxon>Agaricomycetidae</taxon>
        <taxon>Agaricales</taxon>
        <taxon>Marasmiineae</taxon>
        <taxon>Mycenaceae</taxon>
        <taxon>Mycena</taxon>
    </lineage>
</organism>
<dbReference type="EMBL" id="JARIHO010000057">
    <property type="protein sequence ID" value="KAJ7318563.1"/>
    <property type="molecule type" value="Genomic_DNA"/>
</dbReference>
<dbReference type="Proteomes" id="UP001218218">
    <property type="component" value="Unassembled WGS sequence"/>
</dbReference>
<reference evidence="1" key="1">
    <citation type="submission" date="2023-03" db="EMBL/GenBank/DDBJ databases">
        <title>Massive genome expansion in bonnet fungi (Mycena s.s.) driven by repeated elements and novel gene families across ecological guilds.</title>
        <authorList>
            <consortium name="Lawrence Berkeley National Laboratory"/>
            <person name="Harder C.B."/>
            <person name="Miyauchi S."/>
            <person name="Viragh M."/>
            <person name="Kuo A."/>
            <person name="Thoen E."/>
            <person name="Andreopoulos B."/>
            <person name="Lu D."/>
            <person name="Skrede I."/>
            <person name="Drula E."/>
            <person name="Henrissat B."/>
            <person name="Morin E."/>
            <person name="Kohler A."/>
            <person name="Barry K."/>
            <person name="LaButti K."/>
            <person name="Morin E."/>
            <person name="Salamov A."/>
            <person name="Lipzen A."/>
            <person name="Mereny Z."/>
            <person name="Hegedus B."/>
            <person name="Baldrian P."/>
            <person name="Stursova M."/>
            <person name="Weitz H."/>
            <person name="Taylor A."/>
            <person name="Grigoriev I.V."/>
            <person name="Nagy L.G."/>
            <person name="Martin F."/>
            <person name="Kauserud H."/>
        </authorList>
    </citation>
    <scope>NUCLEOTIDE SEQUENCE</scope>
    <source>
        <strain evidence="1">CBHHK002</strain>
    </source>
</reference>
<gene>
    <name evidence="1" type="ORF">DFH08DRAFT_714586</name>
</gene>